<keyword evidence="1" id="KW-0611">Plant defense</keyword>
<feature type="compositionally biased region" description="Basic and acidic residues" evidence="3">
    <location>
        <begin position="447"/>
        <end position="472"/>
    </location>
</feature>
<feature type="domain" description="Disease resistance protein At4g27190-like leucine-rich repeats" evidence="4">
    <location>
        <begin position="237"/>
        <end position="338"/>
    </location>
</feature>
<protein>
    <submittedName>
        <fullName evidence="5">Disease resistance protein</fullName>
    </submittedName>
</protein>
<dbReference type="Pfam" id="PF23247">
    <property type="entry name" value="LRR_RPS2"/>
    <property type="match status" value="2"/>
</dbReference>
<accession>A0AAD7QBT3</accession>
<evidence type="ECO:0000256" key="3">
    <source>
        <dbReference type="SAM" id="MobiDB-lite"/>
    </source>
</evidence>
<feature type="region of interest" description="Disordered" evidence="3">
    <location>
        <begin position="127"/>
        <end position="148"/>
    </location>
</feature>
<name>A0AAD7QBT3_QUISA</name>
<reference evidence="5" key="1">
    <citation type="journal article" date="2023" name="Science">
        <title>Elucidation of the pathway for biosynthesis of saponin adjuvants from the soapbark tree.</title>
        <authorList>
            <person name="Reed J."/>
            <person name="Orme A."/>
            <person name="El-Demerdash A."/>
            <person name="Owen C."/>
            <person name="Martin L.B.B."/>
            <person name="Misra R.C."/>
            <person name="Kikuchi S."/>
            <person name="Rejzek M."/>
            <person name="Martin A.C."/>
            <person name="Harkess A."/>
            <person name="Leebens-Mack J."/>
            <person name="Louveau T."/>
            <person name="Stephenson M.J."/>
            <person name="Osbourn A."/>
        </authorList>
    </citation>
    <scope>NUCLEOTIDE SEQUENCE</scope>
    <source>
        <strain evidence="5">S10</strain>
    </source>
</reference>
<dbReference type="Proteomes" id="UP001163823">
    <property type="component" value="Chromosome 3"/>
</dbReference>
<proteinExistence type="predicted"/>
<keyword evidence="6" id="KW-1185">Reference proteome</keyword>
<evidence type="ECO:0000313" key="6">
    <source>
        <dbReference type="Proteomes" id="UP001163823"/>
    </source>
</evidence>
<feature type="region of interest" description="Disordered" evidence="3">
    <location>
        <begin position="591"/>
        <end position="617"/>
    </location>
</feature>
<sequence>MEYGTSRSSLFQWTKILKIDNLSSLPNAFTLSMIKGLFRLQMIEIVNCNNVEEIITEARDDGATNGRTMEFESLEAIVLKCLPNLLSFYSGSATLEYPSLEKITLIGCPKMKTFSSTFSIIENETIDNQQSGGKSKRNQKQGEGDVSTTPIINGKRIHNLEEIHITDGFIEEIIHSCDMHNSCVSQSENLDIKFSKLYKLKQLWKENSQPDPIVQASETLDVRECDKLNTLLPSFVSFKNLRKLKVSDCHGLMSLLSDSMIAKGLGLLTFLYVSGCNRMTEIIANGGGEIEDGIVFTSMKMLVLYNMSSLARFCSRNYTIRFPNLEKVVVCECPEMKIFSPGIVITKWFKTLIKYHHLIKFKDFESYCCYMLKRKPIDKYWMDSDNLNTTIELLWEYDFNLVMQRTFYETRENCEDYEEDEDSEVDEDFEVVEDYEDDEDFKDDEESEKRENTQERPEKKTSVDHLEEKVDLPYDQDQSPNSEYDNRETPNVILPKVTREPRSPVTDSIVDETSPEAETTLFQTPTIPHGSGLAVDSTGLVEDDDKAQSSSLIDPPITKPAHASEVIAIRQTSTPAHSSEAISKEEQILTTENLQGKERVFPASEESSKPFGSTLSVEKMHSSPPLATFDSLKFTTTSKKPEPSGKMVHFQGGQCQVDESFLPLLEEACDKMPQLIECQKSHSAPFRHCAFACLGQVLFLLRNIKIKDMVNHRDELELFWQDAKTMKFDLEWLSPVVEQALATTSLVQEVSRIGKLQEEVKMFEEKIDAAKSEIASIEAKLERSGIKNVTGYFI</sequence>
<organism evidence="5 6">
    <name type="scientific">Quillaja saponaria</name>
    <name type="common">Soap bark tree</name>
    <dbReference type="NCBI Taxonomy" id="32244"/>
    <lineage>
        <taxon>Eukaryota</taxon>
        <taxon>Viridiplantae</taxon>
        <taxon>Streptophyta</taxon>
        <taxon>Embryophyta</taxon>
        <taxon>Tracheophyta</taxon>
        <taxon>Spermatophyta</taxon>
        <taxon>Magnoliopsida</taxon>
        <taxon>eudicotyledons</taxon>
        <taxon>Gunneridae</taxon>
        <taxon>Pentapetalae</taxon>
        <taxon>rosids</taxon>
        <taxon>fabids</taxon>
        <taxon>Fabales</taxon>
        <taxon>Quillajaceae</taxon>
        <taxon>Quillaja</taxon>
    </lineage>
</organism>
<dbReference type="PANTHER" id="PTHR33463:SF204">
    <property type="entry name" value="NB-ARC DOMAIN-CONTAINING PROTEIN"/>
    <property type="match status" value="1"/>
</dbReference>
<dbReference type="InterPro" id="IPR057135">
    <property type="entry name" value="At4g27190-like_LRR"/>
</dbReference>
<evidence type="ECO:0000259" key="4">
    <source>
        <dbReference type="Pfam" id="PF23247"/>
    </source>
</evidence>
<dbReference type="InterPro" id="IPR050905">
    <property type="entry name" value="Plant_NBS-LRR"/>
</dbReference>
<feature type="region of interest" description="Disordered" evidence="3">
    <location>
        <begin position="413"/>
        <end position="491"/>
    </location>
</feature>
<feature type="coiled-coil region" evidence="2">
    <location>
        <begin position="746"/>
        <end position="787"/>
    </location>
</feature>
<evidence type="ECO:0000313" key="5">
    <source>
        <dbReference type="EMBL" id="KAJ7978016.1"/>
    </source>
</evidence>
<comment type="caution">
    <text evidence="5">The sequence shown here is derived from an EMBL/GenBank/DDBJ whole genome shotgun (WGS) entry which is preliminary data.</text>
</comment>
<evidence type="ECO:0000256" key="1">
    <source>
        <dbReference type="ARBA" id="ARBA00022821"/>
    </source>
</evidence>
<feature type="domain" description="Disease resistance protein At4g27190-like leucine-rich repeats" evidence="4">
    <location>
        <begin position="9"/>
        <end position="113"/>
    </location>
</feature>
<dbReference type="SUPFAM" id="SSF52047">
    <property type="entry name" value="RNI-like"/>
    <property type="match status" value="1"/>
</dbReference>
<gene>
    <name evidence="5" type="ORF">O6P43_007551</name>
</gene>
<dbReference type="InterPro" id="IPR032675">
    <property type="entry name" value="LRR_dom_sf"/>
</dbReference>
<dbReference type="AlphaFoldDB" id="A0AAD7QBT3"/>
<keyword evidence="2" id="KW-0175">Coiled coil</keyword>
<dbReference type="EMBL" id="JARAOO010000003">
    <property type="protein sequence ID" value="KAJ7978016.1"/>
    <property type="molecule type" value="Genomic_DNA"/>
</dbReference>
<dbReference type="PANTHER" id="PTHR33463">
    <property type="entry name" value="NB-ARC DOMAIN-CONTAINING PROTEIN-RELATED"/>
    <property type="match status" value="1"/>
</dbReference>
<evidence type="ECO:0000256" key="2">
    <source>
        <dbReference type="SAM" id="Coils"/>
    </source>
</evidence>
<feature type="compositionally biased region" description="Acidic residues" evidence="3">
    <location>
        <begin position="415"/>
        <end position="446"/>
    </location>
</feature>
<dbReference type="KEGG" id="qsa:O6P43_007551"/>
<dbReference type="Gene3D" id="3.80.10.10">
    <property type="entry name" value="Ribonuclease Inhibitor"/>
    <property type="match status" value="2"/>
</dbReference>